<evidence type="ECO:0000256" key="1">
    <source>
        <dbReference type="ARBA" id="ARBA00008184"/>
    </source>
</evidence>
<dbReference type="EMBL" id="KY385637">
    <property type="protein sequence ID" value="AQS79214.1"/>
    <property type="molecule type" value="Genomic_DNA"/>
</dbReference>
<dbReference type="InterPro" id="IPR005122">
    <property type="entry name" value="Uracil-DNA_glycosylase-like"/>
</dbReference>
<name>A0A1S6JLR5_HSVA1</name>
<gene>
    <name evidence="9" type="primary">UL2</name>
</gene>
<dbReference type="CDD" id="cd10027">
    <property type="entry name" value="UDG-F1-like"/>
    <property type="match status" value="1"/>
</dbReference>
<dbReference type="InterPro" id="IPR018085">
    <property type="entry name" value="Ura-DNA_Glyclase_AS"/>
</dbReference>
<organismHost>
    <name type="scientific">Ateles</name>
    <dbReference type="NCBI Taxonomy" id="9506"/>
</organismHost>
<comment type="similarity">
    <text evidence="1">Belongs to the uracil-DNA glycosylase (UDG) superfamily. UNG family.</text>
</comment>
<evidence type="ECO:0000256" key="7">
    <source>
        <dbReference type="SAM" id="MobiDB-lite"/>
    </source>
</evidence>
<accession>A0A1S6JLR5</accession>
<evidence type="ECO:0000256" key="3">
    <source>
        <dbReference type="ARBA" id="ARBA00022763"/>
    </source>
</evidence>
<dbReference type="OrthoDB" id="11388at10239"/>
<dbReference type="InterPro" id="IPR036895">
    <property type="entry name" value="Uracil-DNA_glycosylase-like_sf"/>
</dbReference>
<dbReference type="SMART" id="SM00986">
    <property type="entry name" value="UDG"/>
    <property type="match status" value="1"/>
</dbReference>
<dbReference type="SMART" id="SM00987">
    <property type="entry name" value="UreE_C"/>
    <property type="match status" value="1"/>
</dbReference>
<dbReference type="GO" id="GO:0004844">
    <property type="term" value="F:uracil DNA N-glycosylase activity"/>
    <property type="evidence" value="ECO:0007669"/>
    <property type="project" value="InterPro"/>
</dbReference>
<sequence>MKRQASLDARLGPSPPTPLSPPSPRRDGGGASAPRRTDGEEGPVAPASPSGRAPEAPLPPSAAAAGSPVAARPRKRPRGCPLAVRFGGAPSGPGAGDPPGAVAEAPPAFDWARMRELFGVDEAWRPIIEPELASPTTSRLLAEYLRRCQSEEVLPPREDVFSWTRFCAPDDVRVVIIGQDPYHQPGQAHGLAFSVRPGVPVPPSLRNILIAVRNCYPETVTAGHGCLENWARRGVLLLNTTLTVRRGAAGSHGGLGWGRFVAAIVRRLSQARDGLVFMLWGQHAQGAIKPEGKQHLVLRFAHPSPLSQTPFGTCRHFWLANRYLEARGLEPIDWSL</sequence>
<dbReference type="GO" id="GO:0097510">
    <property type="term" value="P:base-excision repair, AP site formation via deaminated base removal"/>
    <property type="evidence" value="ECO:0007669"/>
    <property type="project" value="TreeGrafter"/>
</dbReference>
<dbReference type="Gene3D" id="3.40.470.10">
    <property type="entry name" value="Uracil-DNA glycosylase-like domain"/>
    <property type="match status" value="1"/>
</dbReference>
<evidence type="ECO:0000313" key="9">
    <source>
        <dbReference type="EMBL" id="AQS79214.1"/>
    </source>
</evidence>
<keyword evidence="3" id="KW-0227">DNA damage</keyword>
<keyword evidence="4" id="KW-0378">Hydrolase</keyword>
<dbReference type="NCBIfam" id="NF003588">
    <property type="entry name" value="PRK05254.1-1"/>
    <property type="match status" value="1"/>
</dbReference>
<dbReference type="NCBIfam" id="NF003592">
    <property type="entry name" value="PRK05254.1-5"/>
    <property type="match status" value="1"/>
</dbReference>
<reference evidence="9 10" key="1">
    <citation type="journal article" date="2017" name="Arch. Virol.">
        <title>Sequence of the ateline alphaherpesvirus 1 (HVA1) genome.</title>
        <authorList>
            <person name="Eberle R."/>
            <person name="Black D.H."/>
        </authorList>
    </citation>
    <scope>NUCLEOTIDE SEQUENCE [LARGE SCALE GENOMIC DNA]</scope>
    <source>
        <strain evidence="9">Lennette</strain>
    </source>
</reference>
<dbReference type="GeneID" id="32707833"/>
<dbReference type="Pfam" id="PF03167">
    <property type="entry name" value="UDG"/>
    <property type="match status" value="1"/>
</dbReference>
<protein>
    <submittedName>
        <fullName evidence="9">Uracil-DNA glycosylase</fullName>
    </submittedName>
</protein>
<feature type="active site" description="Proton acceptor" evidence="6">
    <location>
        <position position="180"/>
    </location>
</feature>
<keyword evidence="5" id="KW-0234">DNA repair</keyword>
<evidence type="ECO:0000256" key="5">
    <source>
        <dbReference type="ARBA" id="ARBA00023204"/>
    </source>
</evidence>
<dbReference type="NCBIfam" id="TIGR00628">
    <property type="entry name" value="ung"/>
    <property type="match status" value="1"/>
</dbReference>
<evidence type="ECO:0000256" key="4">
    <source>
        <dbReference type="ARBA" id="ARBA00022801"/>
    </source>
</evidence>
<evidence type="ECO:0000313" key="10">
    <source>
        <dbReference type="Proteomes" id="UP000243553"/>
    </source>
</evidence>
<dbReference type="KEGG" id="vg:32707833"/>
<keyword evidence="2" id="KW-1048">Host nucleus</keyword>
<dbReference type="PANTHER" id="PTHR11264">
    <property type="entry name" value="URACIL-DNA GLYCOSYLASE"/>
    <property type="match status" value="1"/>
</dbReference>
<feature type="domain" description="Uracil-DNA glycosylase-like" evidence="8">
    <location>
        <begin position="165"/>
        <end position="324"/>
    </location>
</feature>
<feature type="compositionally biased region" description="Pro residues" evidence="7">
    <location>
        <begin position="13"/>
        <end position="23"/>
    </location>
</feature>
<dbReference type="InterPro" id="IPR002043">
    <property type="entry name" value="UDG_fam1"/>
</dbReference>
<keyword evidence="10" id="KW-1185">Reference proteome</keyword>
<proteinExistence type="inferred from homology"/>
<dbReference type="Proteomes" id="UP000243553">
    <property type="component" value="Segment"/>
</dbReference>
<evidence type="ECO:0000259" key="8">
    <source>
        <dbReference type="SMART" id="SM00986"/>
    </source>
</evidence>
<dbReference type="HAMAP" id="MF_00148">
    <property type="entry name" value="UDG"/>
    <property type="match status" value="1"/>
</dbReference>
<feature type="region of interest" description="Disordered" evidence="7">
    <location>
        <begin position="1"/>
        <end position="103"/>
    </location>
</feature>
<dbReference type="SUPFAM" id="SSF52141">
    <property type="entry name" value="Uracil-DNA glycosylase-like"/>
    <property type="match status" value="1"/>
</dbReference>
<dbReference type="PROSITE" id="PS00130">
    <property type="entry name" value="U_DNA_GLYCOSYLASE"/>
    <property type="match status" value="1"/>
</dbReference>
<evidence type="ECO:0000256" key="6">
    <source>
        <dbReference type="PROSITE-ProRule" id="PRU10072"/>
    </source>
</evidence>
<dbReference type="NCBIfam" id="NF003589">
    <property type="entry name" value="PRK05254.1-2"/>
    <property type="match status" value="1"/>
</dbReference>
<evidence type="ECO:0000256" key="2">
    <source>
        <dbReference type="ARBA" id="ARBA00022562"/>
    </source>
</evidence>
<dbReference type="RefSeq" id="YP_009361936.1">
    <property type="nucleotide sequence ID" value="NC_034446.1"/>
</dbReference>
<dbReference type="PANTHER" id="PTHR11264:SF0">
    <property type="entry name" value="URACIL-DNA GLYCOSYLASE"/>
    <property type="match status" value="1"/>
</dbReference>
<feature type="compositionally biased region" description="Low complexity" evidence="7">
    <location>
        <begin position="61"/>
        <end position="71"/>
    </location>
</feature>
<organism evidence="9 10">
    <name type="scientific">Herpesvirus ateles type 1 (strain Lennette)</name>
    <dbReference type="NCBI Taxonomy" id="35243"/>
    <lineage>
        <taxon>Viruses</taxon>
        <taxon>Duplodnaviria</taxon>
        <taxon>Heunggongvirae</taxon>
        <taxon>Peploviricota</taxon>
        <taxon>Herviviricetes</taxon>
        <taxon>Herpesvirales</taxon>
        <taxon>Orthoherpesviridae</taxon>
        <taxon>Alphaherpesvirinae</taxon>
        <taxon>Simplexvirus</taxon>
        <taxon>Simplexvirus atelinealpha1</taxon>
    </lineage>
</organism>